<accession>A0A9Q2IR01</accession>
<dbReference type="Gene3D" id="3.40.1350.10">
    <property type="match status" value="1"/>
</dbReference>
<proteinExistence type="inferred from homology"/>
<dbReference type="Pfam" id="PF02021">
    <property type="entry name" value="UPF0102"/>
    <property type="match status" value="1"/>
</dbReference>
<dbReference type="PANTHER" id="PTHR34039">
    <property type="entry name" value="UPF0102 PROTEIN YRAN"/>
    <property type="match status" value="1"/>
</dbReference>
<dbReference type="GO" id="GO:0003676">
    <property type="term" value="F:nucleic acid binding"/>
    <property type="evidence" value="ECO:0007669"/>
    <property type="project" value="InterPro"/>
</dbReference>
<dbReference type="PANTHER" id="PTHR34039:SF1">
    <property type="entry name" value="UPF0102 PROTEIN YRAN"/>
    <property type="match status" value="1"/>
</dbReference>
<evidence type="ECO:0000256" key="2">
    <source>
        <dbReference type="HAMAP-Rule" id="MF_00048"/>
    </source>
</evidence>
<organism evidence="3 4">
    <name type="scientific">Gluconobacter japonicus</name>
    <dbReference type="NCBI Taxonomy" id="376620"/>
    <lineage>
        <taxon>Bacteria</taxon>
        <taxon>Pseudomonadati</taxon>
        <taxon>Pseudomonadota</taxon>
        <taxon>Alphaproteobacteria</taxon>
        <taxon>Acetobacterales</taxon>
        <taxon>Acetobacteraceae</taxon>
        <taxon>Gluconobacter</taxon>
    </lineage>
</organism>
<dbReference type="SUPFAM" id="SSF52980">
    <property type="entry name" value="Restriction endonuclease-like"/>
    <property type="match status" value="1"/>
</dbReference>
<dbReference type="HAMAP" id="MF_00048">
    <property type="entry name" value="UPF0102"/>
    <property type="match status" value="1"/>
</dbReference>
<dbReference type="Proteomes" id="UP000661006">
    <property type="component" value="Unassembled WGS sequence"/>
</dbReference>
<comment type="caution">
    <text evidence="3">The sequence shown here is derived from an EMBL/GenBank/DDBJ whole genome shotgun (WGS) entry which is preliminary data.</text>
</comment>
<evidence type="ECO:0000256" key="1">
    <source>
        <dbReference type="ARBA" id="ARBA00006738"/>
    </source>
</evidence>
<dbReference type="InterPro" id="IPR011335">
    <property type="entry name" value="Restrct_endonuc-II-like"/>
</dbReference>
<evidence type="ECO:0000313" key="3">
    <source>
        <dbReference type="EMBL" id="MBF0870780.1"/>
    </source>
</evidence>
<protein>
    <recommendedName>
        <fullName evidence="2">UPF0102 protein HKD32_07955</fullName>
    </recommendedName>
</protein>
<reference evidence="3" key="2">
    <citation type="submission" date="2020-11" db="EMBL/GenBank/DDBJ databases">
        <title>Description of novel Gluconobacter species.</title>
        <authorList>
            <person name="Cleenwerck I."/>
            <person name="Cnockaert M."/>
            <person name="Borremans W."/>
            <person name="Wieme A.D."/>
            <person name="De Vuyst L."/>
            <person name="Vandamme P."/>
        </authorList>
    </citation>
    <scope>NUCLEOTIDE SEQUENCE</scope>
    <source>
        <strain evidence="3">R71697</strain>
    </source>
</reference>
<gene>
    <name evidence="3" type="ORF">HKD32_07955</name>
</gene>
<reference evidence="3" key="1">
    <citation type="submission" date="2020-04" db="EMBL/GenBank/DDBJ databases">
        <authorList>
            <person name="Sombolestani A."/>
        </authorList>
    </citation>
    <scope>NUCLEOTIDE SEQUENCE</scope>
    <source>
        <strain evidence="3">R71697</strain>
    </source>
</reference>
<dbReference type="AlphaFoldDB" id="A0A9Q2IR01"/>
<evidence type="ECO:0000313" key="4">
    <source>
        <dbReference type="Proteomes" id="UP000661006"/>
    </source>
</evidence>
<comment type="similarity">
    <text evidence="1 2">Belongs to the UPF0102 family.</text>
</comment>
<dbReference type="EMBL" id="JABCQN010000003">
    <property type="protein sequence ID" value="MBF0870780.1"/>
    <property type="molecule type" value="Genomic_DNA"/>
</dbReference>
<dbReference type="RefSeq" id="WP_082905367.1">
    <property type="nucleotide sequence ID" value="NZ_JBHLUF010000008.1"/>
</dbReference>
<dbReference type="InterPro" id="IPR011856">
    <property type="entry name" value="tRNA_endonuc-like_dom_sf"/>
</dbReference>
<sequence length="123" mass="13986">MINRRAKGVQAYYGGLNAEEIAKRHMVEAGLDILAQRLRTPYGEIDLLVADENWIIGVEVKSRSTLRDGAEALAPRQAERLMASFGYILETRPEWCRPNTRFDVIVVDRTGQARRIMDALRLT</sequence>
<dbReference type="InterPro" id="IPR003509">
    <property type="entry name" value="UPF0102_YraN-like"/>
</dbReference>
<name>A0A9Q2IR01_GLUJA</name>